<dbReference type="EMBL" id="MASR01000001">
    <property type="protein sequence ID" value="OFE12565.1"/>
    <property type="molecule type" value="Genomic_DNA"/>
</dbReference>
<comment type="cofactor">
    <cofactor evidence="1 7">
        <name>FAD</name>
        <dbReference type="ChEBI" id="CHEBI:57692"/>
    </cofactor>
</comment>
<reference evidence="12" key="1">
    <citation type="submission" date="2016-07" db="EMBL/GenBank/DDBJ databases">
        <authorList>
            <person name="Florea S."/>
            <person name="Webb J.S."/>
            <person name="Jaromczyk J."/>
            <person name="Schardl C.L."/>
        </authorList>
    </citation>
    <scope>NUCLEOTIDE SEQUENCE [LARGE SCALE GENOMIC DNA]</scope>
    <source>
        <strain evidence="12">KCTC 42131</strain>
    </source>
</reference>
<dbReference type="NCBIfam" id="NF001933">
    <property type="entry name" value="PRK00711.1"/>
    <property type="match status" value="1"/>
</dbReference>
<keyword evidence="9" id="KW-0812">Transmembrane</keyword>
<comment type="catalytic activity">
    <reaction evidence="6 7">
        <text>a D-alpha-amino acid + A + H2O = a 2-oxocarboxylate + AH2 + NH4(+)</text>
        <dbReference type="Rhea" id="RHEA:18125"/>
        <dbReference type="ChEBI" id="CHEBI:13193"/>
        <dbReference type="ChEBI" id="CHEBI:15377"/>
        <dbReference type="ChEBI" id="CHEBI:17499"/>
        <dbReference type="ChEBI" id="CHEBI:28938"/>
        <dbReference type="ChEBI" id="CHEBI:35179"/>
        <dbReference type="ChEBI" id="CHEBI:59871"/>
    </reaction>
</comment>
<dbReference type="EC" id="1.4.99.-" evidence="7"/>
<evidence type="ECO:0000259" key="10">
    <source>
        <dbReference type="Pfam" id="PF01266"/>
    </source>
</evidence>
<keyword evidence="9" id="KW-1133">Transmembrane helix</keyword>
<dbReference type="PANTHER" id="PTHR13847:SF280">
    <property type="entry name" value="D-AMINO ACID DEHYDROGENASE"/>
    <property type="match status" value="1"/>
</dbReference>
<dbReference type="GO" id="GO:0008718">
    <property type="term" value="F:D-amino-acid dehydrogenase activity"/>
    <property type="evidence" value="ECO:0007669"/>
    <property type="project" value="UniProtKB-UniRule"/>
</dbReference>
<dbReference type="Proteomes" id="UP000175669">
    <property type="component" value="Unassembled WGS sequence"/>
</dbReference>
<dbReference type="HAMAP" id="MF_01202">
    <property type="entry name" value="DadA"/>
    <property type="match status" value="1"/>
</dbReference>
<dbReference type="FunFam" id="3.50.50.60:FF:000020">
    <property type="entry name" value="D-amino acid dehydrogenase"/>
    <property type="match status" value="1"/>
</dbReference>
<keyword evidence="3 7" id="KW-0285">Flavoprotein</keyword>
<dbReference type="GO" id="GO:0005886">
    <property type="term" value="C:plasma membrane"/>
    <property type="evidence" value="ECO:0007669"/>
    <property type="project" value="TreeGrafter"/>
</dbReference>
<evidence type="ECO:0000256" key="5">
    <source>
        <dbReference type="ARBA" id="ARBA00023002"/>
    </source>
</evidence>
<dbReference type="Pfam" id="PF01266">
    <property type="entry name" value="DAO"/>
    <property type="match status" value="1"/>
</dbReference>
<evidence type="ECO:0000313" key="12">
    <source>
        <dbReference type="Proteomes" id="UP000175669"/>
    </source>
</evidence>
<evidence type="ECO:0000256" key="4">
    <source>
        <dbReference type="ARBA" id="ARBA00022827"/>
    </source>
</evidence>
<gene>
    <name evidence="7" type="primary">dadA</name>
    <name evidence="11" type="ORF">PHACT_04955</name>
</gene>
<dbReference type="InterPro" id="IPR023080">
    <property type="entry name" value="DadA"/>
</dbReference>
<dbReference type="STRING" id="1524254.PHACT_04955"/>
<dbReference type="SUPFAM" id="SSF51905">
    <property type="entry name" value="FAD/NAD(P)-binding domain"/>
    <property type="match status" value="1"/>
</dbReference>
<dbReference type="OrthoDB" id="9805337at2"/>
<feature type="domain" description="FAD dependent oxidoreductase" evidence="10">
    <location>
        <begin position="10"/>
        <end position="408"/>
    </location>
</feature>
<evidence type="ECO:0000256" key="2">
    <source>
        <dbReference type="ARBA" id="ARBA00009410"/>
    </source>
</evidence>
<dbReference type="AlphaFoldDB" id="A0A1E8CJU5"/>
<protein>
    <recommendedName>
        <fullName evidence="7">D-amino acid dehydrogenase</fullName>
        <ecNumber evidence="7">1.4.99.-</ecNumber>
    </recommendedName>
</protein>
<dbReference type="SUPFAM" id="SSF54373">
    <property type="entry name" value="FAD-linked reductases, C-terminal domain"/>
    <property type="match status" value="1"/>
</dbReference>
<feature type="region of interest" description="Disordered" evidence="8">
    <location>
        <begin position="429"/>
        <end position="450"/>
    </location>
</feature>
<sequence>MQHVKQGHSLILGSGIIGITSAWYLAKAGHQVTVVDRQPGPAQETSFANAGMISPGYSAPWAAPGVPLKAIKWLLSRHAPLAIRPTADLSQYRWMLQMLRNCTADRYAINKERMMRLADHSRQCLIALRSETGINYEQRQRGTLQLFRTRKQRDAAAQDITVLQQLGVPFELLDQDGCIRAEPGLASSRDKIFGGLRLPLDETGDCQLFTKELEARCRALGVAFRYGCRIDTLNSDGNRITGVNIIERDGGTETLTADNYVLALGSYSPELLQPLGINLPVYPVKGYSLTVPVQDQNRAPVSTIMDETYKVAITRFDDRIRVGGTAELAGFDLRLRSKPLATLRMVVNDLFPGGGDNNDTRYWAGLRPMTPDGTPVVGATALKNLFLNTGHGTLGWTMSCGSAQLLSDIVDGQRPAISTDGFDIGRYTGRDPGSAHPYRPQAPAAGFYHS</sequence>
<evidence type="ECO:0000256" key="1">
    <source>
        <dbReference type="ARBA" id="ARBA00001974"/>
    </source>
</evidence>
<evidence type="ECO:0000256" key="8">
    <source>
        <dbReference type="SAM" id="MobiDB-lite"/>
    </source>
</evidence>
<keyword evidence="5 7" id="KW-0560">Oxidoreductase</keyword>
<organism evidence="11 12">
    <name type="scientific">Pseudohongiella acticola</name>
    <dbReference type="NCBI Taxonomy" id="1524254"/>
    <lineage>
        <taxon>Bacteria</taxon>
        <taxon>Pseudomonadati</taxon>
        <taxon>Pseudomonadota</taxon>
        <taxon>Gammaproteobacteria</taxon>
        <taxon>Pseudomonadales</taxon>
        <taxon>Pseudohongiellaceae</taxon>
        <taxon>Pseudohongiella</taxon>
    </lineage>
</organism>
<proteinExistence type="inferred from homology"/>
<feature type="binding site" evidence="7">
    <location>
        <begin position="9"/>
        <end position="23"/>
    </location>
    <ligand>
        <name>FAD</name>
        <dbReference type="ChEBI" id="CHEBI:57692"/>
    </ligand>
</feature>
<evidence type="ECO:0000313" key="11">
    <source>
        <dbReference type="EMBL" id="OFE12565.1"/>
    </source>
</evidence>
<keyword evidence="12" id="KW-1185">Reference proteome</keyword>
<dbReference type="PANTHER" id="PTHR13847">
    <property type="entry name" value="SARCOSINE DEHYDROGENASE-RELATED"/>
    <property type="match status" value="1"/>
</dbReference>
<comment type="function">
    <text evidence="7">Oxidative deamination of D-amino acids.</text>
</comment>
<keyword evidence="9" id="KW-0472">Membrane</keyword>
<dbReference type="RefSeq" id="WP_070116176.1">
    <property type="nucleotide sequence ID" value="NZ_MASR01000001.1"/>
</dbReference>
<dbReference type="Gene3D" id="3.50.50.60">
    <property type="entry name" value="FAD/NAD(P)-binding domain"/>
    <property type="match status" value="2"/>
</dbReference>
<dbReference type="InterPro" id="IPR036188">
    <property type="entry name" value="FAD/NAD-bd_sf"/>
</dbReference>
<evidence type="ECO:0000256" key="9">
    <source>
        <dbReference type="SAM" id="Phobius"/>
    </source>
</evidence>
<comment type="caution">
    <text evidence="11">The sequence shown here is derived from an EMBL/GenBank/DDBJ whole genome shotgun (WGS) entry which is preliminary data.</text>
</comment>
<comment type="similarity">
    <text evidence="2 7">Belongs to the DadA oxidoreductase family.</text>
</comment>
<dbReference type="GO" id="GO:0055130">
    <property type="term" value="P:D-alanine catabolic process"/>
    <property type="evidence" value="ECO:0007669"/>
    <property type="project" value="TreeGrafter"/>
</dbReference>
<dbReference type="GO" id="GO:0005737">
    <property type="term" value="C:cytoplasm"/>
    <property type="evidence" value="ECO:0007669"/>
    <property type="project" value="TreeGrafter"/>
</dbReference>
<accession>A0A1E8CJU5</accession>
<keyword evidence="4 7" id="KW-0274">FAD</keyword>
<evidence type="ECO:0000256" key="6">
    <source>
        <dbReference type="ARBA" id="ARBA00047884"/>
    </source>
</evidence>
<evidence type="ECO:0000256" key="3">
    <source>
        <dbReference type="ARBA" id="ARBA00022630"/>
    </source>
</evidence>
<name>A0A1E8CJU5_9GAMM</name>
<feature type="transmembrane region" description="Helical" evidence="9">
    <location>
        <begin position="7"/>
        <end position="26"/>
    </location>
</feature>
<dbReference type="Gene3D" id="3.30.9.10">
    <property type="entry name" value="D-Amino Acid Oxidase, subunit A, domain 2"/>
    <property type="match status" value="1"/>
</dbReference>
<evidence type="ECO:0000256" key="7">
    <source>
        <dbReference type="HAMAP-Rule" id="MF_01202"/>
    </source>
</evidence>
<dbReference type="InterPro" id="IPR006076">
    <property type="entry name" value="FAD-dep_OxRdtase"/>
</dbReference>